<feature type="non-terminal residue" evidence="1">
    <location>
        <position position="1"/>
    </location>
</feature>
<organism evidence="1">
    <name type="scientific">Escherichia coli</name>
    <dbReference type="NCBI Taxonomy" id="562"/>
    <lineage>
        <taxon>Bacteria</taxon>
        <taxon>Pseudomonadati</taxon>
        <taxon>Pseudomonadota</taxon>
        <taxon>Gammaproteobacteria</taxon>
        <taxon>Enterobacterales</taxon>
        <taxon>Enterobacteriaceae</taxon>
        <taxon>Escherichia</taxon>
    </lineage>
</organism>
<dbReference type="EMBL" id="MN399955">
    <property type="protein sequence ID" value="QJI10689.1"/>
    <property type="molecule type" value="Genomic_DNA"/>
</dbReference>
<accession>A0A6M3YIV0</accession>
<evidence type="ECO:0000313" key="1">
    <source>
        <dbReference type="EMBL" id="QJI10689.1"/>
    </source>
</evidence>
<proteinExistence type="predicted"/>
<sequence length="44" mass="5292">HLSTVHVEVEGDIKFPIMPENFNLVFEQFFMSNINYTYQIWKKG</sequence>
<protein>
    <submittedName>
        <fullName evidence="1">Dihydrofolate reductase</fullName>
    </submittedName>
</protein>
<dbReference type="AlphaFoldDB" id="A0A6M3YIV0"/>
<gene>
    <name evidence="1" type="primary">dfrA17</name>
</gene>
<reference evidence="1" key="1">
    <citation type="submission" date="2019-09" db="EMBL/GenBank/DDBJ databases">
        <title>dfrA17 and aadA5 genes in region of class1 integron.</title>
        <authorList>
            <person name="Long W."/>
        </authorList>
    </citation>
    <scope>NUCLEOTIDE SEQUENCE</scope>
    <source>
        <strain evidence="1">DDH100</strain>
    </source>
</reference>
<name>A0A6M3YIV0_ECOLX</name>